<dbReference type="InterPro" id="IPR016047">
    <property type="entry name" value="M23ase_b-sheet_dom"/>
</dbReference>
<dbReference type="InterPro" id="IPR011055">
    <property type="entry name" value="Dup_hybrid_motif"/>
</dbReference>
<dbReference type="Gene3D" id="2.70.70.10">
    <property type="entry name" value="Glucose Permease (Domain IIA)"/>
    <property type="match status" value="1"/>
</dbReference>
<dbReference type="Proteomes" id="UP000229317">
    <property type="component" value="Unassembled WGS sequence"/>
</dbReference>
<evidence type="ECO:0000256" key="2">
    <source>
        <dbReference type="SAM" id="Phobius"/>
    </source>
</evidence>
<sequence length="233" mass="24984">MSKQAKTILFIIVAVIAAALIFYFSGVLKKAPQPSQGPSTSENSSPATSTEPSANQNPGSPAPTSSAAQLTPSIANWQARVTKKPFEIYITPQNSPVQPERFTGYHTGVDFETFSDEQNIDVPIYAICSGPLLTKRTATGYGGIAVQACKLNDEDITVIYGHLRLASISSGIGQELKAGDKLAVLGAGFSQETDGERKHLHLGIHKGTAINILGYVQNPAELQNWIDIIKYLK</sequence>
<name>A0A2H0KS20_9BACT</name>
<protein>
    <recommendedName>
        <fullName evidence="3">M23ase beta-sheet core domain-containing protein</fullName>
    </recommendedName>
</protein>
<organism evidence="4 5">
    <name type="scientific">Candidatus Portnoybacteria bacterium CG11_big_fil_rev_8_21_14_0_20_40_15</name>
    <dbReference type="NCBI Taxonomy" id="1974817"/>
    <lineage>
        <taxon>Bacteria</taxon>
        <taxon>Candidatus Portnoyibacteriota</taxon>
    </lineage>
</organism>
<feature type="region of interest" description="Disordered" evidence="1">
    <location>
        <begin position="33"/>
        <end position="69"/>
    </location>
</feature>
<dbReference type="EMBL" id="PCVO01000058">
    <property type="protein sequence ID" value="PIQ74948.1"/>
    <property type="molecule type" value="Genomic_DNA"/>
</dbReference>
<dbReference type="AlphaFoldDB" id="A0A2H0KS20"/>
<proteinExistence type="predicted"/>
<keyword evidence="2" id="KW-1133">Transmembrane helix</keyword>
<dbReference type="GO" id="GO:0004222">
    <property type="term" value="F:metalloendopeptidase activity"/>
    <property type="evidence" value="ECO:0007669"/>
    <property type="project" value="TreeGrafter"/>
</dbReference>
<gene>
    <name evidence="4" type="ORF">COV84_03845</name>
</gene>
<evidence type="ECO:0000313" key="5">
    <source>
        <dbReference type="Proteomes" id="UP000229317"/>
    </source>
</evidence>
<reference evidence="4 5" key="1">
    <citation type="submission" date="2017-09" db="EMBL/GenBank/DDBJ databases">
        <title>Depth-based differentiation of microbial function through sediment-hosted aquifers and enrichment of novel symbionts in the deep terrestrial subsurface.</title>
        <authorList>
            <person name="Probst A.J."/>
            <person name="Ladd B."/>
            <person name="Jarett J.K."/>
            <person name="Geller-Mcgrath D.E."/>
            <person name="Sieber C.M."/>
            <person name="Emerson J.B."/>
            <person name="Anantharaman K."/>
            <person name="Thomas B.C."/>
            <person name="Malmstrom R."/>
            <person name="Stieglmeier M."/>
            <person name="Klingl A."/>
            <person name="Woyke T."/>
            <person name="Ryan C.M."/>
            <person name="Banfield J.F."/>
        </authorList>
    </citation>
    <scope>NUCLEOTIDE SEQUENCE [LARGE SCALE GENOMIC DNA]</scope>
    <source>
        <strain evidence="4">CG11_big_fil_rev_8_21_14_0_20_40_15</strain>
    </source>
</reference>
<dbReference type="PANTHER" id="PTHR21666:SF270">
    <property type="entry name" value="MUREIN HYDROLASE ACTIVATOR ENVC"/>
    <property type="match status" value="1"/>
</dbReference>
<evidence type="ECO:0000256" key="1">
    <source>
        <dbReference type="SAM" id="MobiDB-lite"/>
    </source>
</evidence>
<evidence type="ECO:0000259" key="3">
    <source>
        <dbReference type="Pfam" id="PF01551"/>
    </source>
</evidence>
<keyword evidence="2" id="KW-0812">Transmembrane</keyword>
<dbReference type="SUPFAM" id="SSF51261">
    <property type="entry name" value="Duplicated hybrid motif"/>
    <property type="match status" value="1"/>
</dbReference>
<dbReference type="PANTHER" id="PTHR21666">
    <property type="entry name" value="PEPTIDASE-RELATED"/>
    <property type="match status" value="1"/>
</dbReference>
<keyword evidence="2" id="KW-0472">Membrane</keyword>
<comment type="caution">
    <text evidence="4">The sequence shown here is derived from an EMBL/GenBank/DDBJ whole genome shotgun (WGS) entry which is preliminary data.</text>
</comment>
<dbReference type="InterPro" id="IPR050570">
    <property type="entry name" value="Cell_wall_metabolism_enzyme"/>
</dbReference>
<evidence type="ECO:0000313" key="4">
    <source>
        <dbReference type="EMBL" id="PIQ74948.1"/>
    </source>
</evidence>
<accession>A0A2H0KS20</accession>
<dbReference type="Pfam" id="PF01551">
    <property type="entry name" value="Peptidase_M23"/>
    <property type="match status" value="1"/>
</dbReference>
<feature type="transmembrane region" description="Helical" evidence="2">
    <location>
        <begin position="7"/>
        <end position="28"/>
    </location>
</feature>
<feature type="domain" description="M23ase beta-sheet core" evidence="3">
    <location>
        <begin position="105"/>
        <end position="210"/>
    </location>
</feature>